<evidence type="ECO:0000256" key="1">
    <source>
        <dbReference type="ARBA" id="ARBA00005952"/>
    </source>
</evidence>
<dbReference type="NCBIfam" id="TIGR01951">
    <property type="entry name" value="nusB"/>
    <property type="match status" value="1"/>
</dbReference>
<proteinExistence type="inferred from homology"/>
<feature type="domain" description="NusB/RsmB/TIM44" evidence="7">
    <location>
        <begin position="15"/>
        <end position="156"/>
    </location>
</feature>
<dbReference type="OrthoDB" id="9797817at2"/>
<gene>
    <name evidence="6 8" type="primary">nusB</name>
    <name evidence="8" type="ORF">MTBPR1_10373</name>
</gene>
<evidence type="ECO:0000259" key="7">
    <source>
        <dbReference type="Pfam" id="PF01029"/>
    </source>
</evidence>
<dbReference type="PANTHER" id="PTHR11078:SF3">
    <property type="entry name" value="ANTITERMINATION NUSB DOMAIN-CONTAINING PROTEIN"/>
    <property type="match status" value="1"/>
</dbReference>
<dbReference type="InterPro" id="IPR011605">
    <property type="entry name" value="NusB_fam"/>
</dbReference>
<keyword evidence="3 6" id="KW-0694">RNA-binding</keyword>
<organism evidence="8 9">
    <name type="scientific">Candidatus Terasakiella magnetica</name>
    <dbReference type="NCBI Taxonomy" id="1867952"/>
    <lineage>
        <taxon>Bacteria</taxon>
        <taxon>Pseudomonadati</taxon>
        <taxon>Pseudomonadota</taxon>
        <taxon>Alphaproteobacteria</taxon>
        <taxon>Rhodospirillales</taxon>
        <taxon>Terasakiellaceae</taxon>
        <taxon>Terasakiella</taxon>
    </lineage>
</organism>
<keyword evidence="9" id="KW-1185">Reference proteome</keyword>
<dbReference type="HAMAP" id="MF_00073">
    <property type="entry name" value="NusB"/>
    <property type="match status" value="1"/>
</dbReference>
<evidence type="ECO:0000313" key="8">
    <source>
        <dbReference type="EMBL" id="SCA55126.1"/>
    </source>
</evidence>
<dbReference type="Proteomes" id="UP000231658">
    <property type="component" value="Unassembled WGS sequence"/>
</dbReference>
<dbReference type="RefSeq" id="WP_069185836.1">
    <property type="nucleotide sequence ID" value="NZ_FLYE01000001.1"/>
</dbReference>
<name>A0A1C3RCW8_9PROT</name>
<evidence type="ECO:0000256" key="2">
    <source>
        <dbReference type="ARBA" id="ARBA00022814"/>
    </source>
</evidence>
<accession>A0A1C3RCW8</accession>
<dbReference type="Pfam" id="PF01029">
    <property type="entry name" value="NusB"/>
    <property type="match status" value="1"/>
</dbReference>
<comment type="similarity">
    <text evidence="1 6">Belongs to the NusB family.</text>
</comment>
<evidence type="ECO:0000256" key="6">
    <source>
        <dbReference type="HAMAP-Rule" id="MF_00073"/>
    </source>
</evidence>
<evidence type="ECO:0000256" key="5">
    <source>
        <dbReference type="ARBA" id="ARBA00023163"/>
    </source>
</evidence>
<evidence type="ECO:0000256" key="3">
    <source>
        <dbReference type="ARBA" id="ARBA00022884"/>
    </source>
</evidence>
<evidence type="ECO:0000256" key="4">
    <source>
        <dbReference type="ARBA" id="ARBA00023015"/>
    </source>
</evidence>
<dbReference type="InterPro" id="IPR035926">
    <property type="entry name" value="NusB-like_sf"/>
</dbReference>
<dbReference type="GO" id="GO:0005829">
    <property type="term" value="C:cytosol"/>
    <property type="evidence" value="ECO:0007669"/>
    <property type="project" value="TreeGrafter"/>
</dbReference>
<dbReference type="GO" id="GO:0003723">
    <property type="term" value="F:RNA binding"/>
    <property type="evidence" value="ECO:0007669"/>
    <property type="project" value="UniProtKB-UniRule"/>
</dbReference>
<keyword evidence="4 6" id="KW-0805">Transcription regulation</keyword>
<dbReference type="PANTHER" id="PTHR11078">
    <property type="entry name" value="N UTILIZATION SUBSTANCE PROTEIN B-RELATED"/>
    <property type="match status" value="1"/>
</dbReference>
<dbReference type="GO" id="GO:0006353">
    <property type="term" value="P:DNA-templated transcription termination"/>
    <property type="evidence" value="ECO:0007669"/>
    <property type="project" value="UniProtKB-UniRule"/>
</dbReference>
<dbReference type="STRING" id="1867952.MTBPR1_10373"/>
<dbReference type="SUPFAM" id="SSF48013">
    <property type="entry name" value="NusB-like"/>
    <property type="match status" value="1"/>
</dbReference>
<evidence type="ECO:0000313" key="9">
    <source>
        <dbReference type="Proteomes" id="UP000231658"/>
    </source>
</evidence>
<comment type="function">
    <text evidence="6">Involved in transcription antitermination. Required for transcription of ribosomal RNA (rRNA) genes. Binds specifically to the boxA antiterminator sequence of the ribosomal RNA (rrn) operons.</text>
</comment>
<keyword evidence="2 6" id="KW-0889">Transcription antitermination</keyword>
<dbReference type="Gene3D" id="1.10.940.10">
    <property type="entry name" value="NusB-like"/>
    <property type="match status" value="1"/>
</dbReference>
<dbReference type="GO" id="GO:0031564">
    <property type="term" value="P:transcription antitermination"/>
    <property type="evidence" value="ECO:0007669"/>
    <property type="project" value="UniProtKB-KW"/>
</dbReference>
<protein>
    <recommendedName>
        <fullName evidence="6">Transcription antitermination protein NusB</fullName>
    </recommendedName>
    <alternativeName>
        <fullName evidence="6">Antitermination factor NusB</fullName>
    </alternativeName>
</protein>
<dbReference type="AlphaFoldDB" id="A0A1C3RCW8"/>
<dbReference type="EMBL" id="FLYE01000001">
    <property type="protein sequence ID" value="SCA55126.1"/>
    <property type="molecule type" value="Genomic_DNA"/>
</dbReference>
<sequence length="166" mass="18767">MNDKVKKSKSVKRSSARLAAVQALYEVELSDSNVDDVLIEFQKTRWNTPQEEGDEDRDTSPLAAPDKQLFTDLLRGVSKRRDELEGIMEGGLSQEWSVDRLEAIVRIILMSGIYELYIRQDVPVRVVITQYVDVAHAFFEGPEPGFVNGVLDRIAKTLRADELTKA</sequence>
<reference evidence="8 9" key="1">
    <citation type="submission" date="2016-07" db="EMBL/GenBank/DDBJ databases">
        <authorList>
            <person name="Lefevre C.T."/>
        </authorList>
    </citation>
    <scope>NUCLEOTIDE SEQUENCE [LARGE SCALE GENOMIC DNA]</scope>
    <source>
        <strain evidence="8">PR1</strain>
    </source>
</reference>
<dbReference type="InterPro" id="IPR006027">
    <property type="entry name" value="NusB_RsmB_TIM44"/>
</dbReference>
<keyword evidence="5 6" id="KW-0804">Transcription</keyword>